<protein>
    <submittedName>
        <fullName evidence="2">Uncharacterized protein</fullName>
    </submittedName>
</protein>
<keyword evidence="3" id="KW-1185">Reference proteome</keyword>
<proteinExistence type="predicted"/>
<feature type="region of interest" description="Disordered" evidence="1">
    <location>
        <begin position="45"/>
        <end position="93"/>
    </location>
</feature>
<feature type="compositionally biased region" description="Polar residues" evidence="1">
    <location>
        <begin position="181"/>
        <end position="205"/>
    </location>
</feature>
<dbReference type="Proteomes" id="UP000807353">
    <property type="component" value="Unassembled WGS sequence"/>
</dbReference>
<accession>A0A9P6CD76</accession>
<dbReference type="EMBL" id="MU150356">
    <property type="protein sequence ID" value="KAF9457855.1"/>
    <property type="molecule type" value="Genomic_DNA"/>
</dbReference>
<feature type="compositionally biased region" description="Basic residues" evidence="1">
    <location>
        <begin position="126"/>
        <end position="141"/>
    </location>
</feature>
<dbReference type="AlphaFoldDB" id="A0A9P6CD76"/>
<evidence type="ECO:0000313" key="2">
    <source>
        <dbReference type="EMBL" id="KAF9457855.1"/>
    </source>
</evidence>
<gene>
    <name evidence="2" type="ORF">BDZ94DRAFT_1272109</name>
</gene>
<feature type="compositionally biased region" description="Low complexity" evidence="1">
    <location>
        <begin position="57"/>
        <end position="93"/>
    </location>
</feature>
<feature type="region of interest" description="Disordered" evidence="1">
    <location>
        <begin position="107"/>
        <end position="205"/>
    </location>
</feature>
<evidence type="ECO:0000256" key="1">
    <source>
        <dbReference type="SAM" id="MobiDB-lite"/>
    </source>
</evidence>
<sequence length="205" mass="21510">MPQHSLLQMPGPMNLTDLTLHSPSSQIVGTPFATNSTRFEYPFPVGSSATETHQANSLTSSPSFPSLVSGSTFPGTSSSSSSPQSLATTPPSLSQFSTVFPLELPNYSPTHPKMRTGNPPVPPGLVKKRGRWSFGLLRRRSSNSSNGSQSSPGGSRSPGPPLSPGVPIGIIGDHAVRRDSTPQIGTISSLSPQYEGQTSQQTPTL</sequence>
<feature type="compositionally biased region" description="Polar residues" evidence="1">
    <location>
        <begin position="16"/>
        <end position="31"/>
    </location>
</feature>
<organism evidence="2 3">
    <name type="scientific">Collybia nuda</name>
    <dbReference type="NCBI Taxonomy" id="64659"/>
    <lineage>
        <taxon>Eukaryota</taxon>
        <taxon>Fungi</taxon>
        <taxon>Dikarya</taxon>
        <taxon>Basidiomycota</taxon>
        <taxon>Agaricomycotina</taxon>
        <taxon>Agaricomycetes</taxon>
        <taxon>Agaricomycetidae</taxon>
        <taxon>Agaricales</taxon>
        <taxon>Tricholomatineae</taxon>
        <taxon>Clitocybaceae</taxon>
        <taxon>Collybia</taxon>
    </lineage>
</organism>
<reference evidence="2" key="1">
    <citation type="submission" date="2020-11" db="EMBL/GenBank/DDBJ databases">
        <authorList>
            <consortium name="DOE Joint Genome Institute"/>
            <person name="Ahrendt S."/>
            <person name="Riley R."/>
            <person name="Andreopoulos W."/>
            <person name="Labutti K."/>
            <person name="Pangilinan J."/>
            <person name="Ruiz-Duenas F.J."/>
            <person name="Barrasa J.M."/>
            <person name="Sanchez-Garcia M."/>
            <person name="Camarero S."/>
            <person name="Miyauchi S."/>
            <person name="Serrano A."/>
            <person name="Linde D."/>
            <person name="Babiker R."/>
            <person name="Drula E."/>
            <person name="Ayuso-Fernandez I."/>
            <person name="Pacheco R."/>
            <person name="Padilla G."/>
            <person name="Ferreira P."/>
            <person name="Barriuso J."/>
            <person name="Kellner H."/>
            <person name="Castanera R."/>
            <person name="Alfaro M."/>
            <person name="Ramirez L."/>
            <person name="Pisabarro A.G."/>
            <person name="Kuo A."/>
            <person name="Tritt A."/>
            <person name="Lipzen A."/>
            <person name="He G."/>
            <person name="Yan M."/>
            <person name="Ng V."/>
            <person name="Cullen D."/>
            <person name="Martin F."/>
            <person name="Rosso M.-N."/>
            <person name="Henrissat B."/>
            <person name="Hibbett D."/>
            <person name="Martinez A.T."/>
            <person name="Grigoriev I.V."/>
        </authorList>
    </citation>
    <scope>NUCLEOTIDE SEQUENCE</scope>
    <source>
        <strain evidence="2">CBS 247.69</strain>
    </source>
</reference>
<feature type="compositionally biased region" description="Low complexity" evidence="1">
    <location>
        <begin position="142"/>
        <end position="157"/>
    </location>
</feature>
<name>A0A9P6CD76_9AGAR</name>
<feature type="region of interest" description="Disordered" evidence="1">
    <location>
        <begin position="1"/>
        <end position="31"/>
    </location>
</feature>
<evidence type="ECO:0000313" key="3">
    <source>
        <dbReference type="Proteomes" id="UP000807353"/>
    </source>
</evidence>
<comment type="caution">
    <text evidence="2">The sequence shown here is derived from an EMBL/GenBank/DDBJ whole genome shotgun (WGS) entry which is preliminary data.</text>
</comment>
<feature type="compositionally biased region" description="Polar residues" evidence="1">
    <location>
        <begin position="47"/>
        <end position="56"/>
    </location>
</feature>
<dbReference type="OrthoDB" id="3003645at2759"/>